<dbReference type="InterPro" id="IPR001965">
    <property type="entry name" value="Znf_PHD"/>
</dbReference>
<dbReference type="Proteomes" id="UP000324897">
    <property type="component" value="Chromosome 2"/>
</dbReference>
<keyword evidence="1" id="KW-0479">Metal-binding</keyword>
<dbReference type="Pfam" id="PF13771">
    <property type="entry name" value="zf-HC5HC2H"/>
    <property type="match status" value="1"/>
</dbReference>
<dbReference type="Gramene" id="TVU25177">
    <property type="protein sequence ID" value="TVU25177"/>
    <property type="gene ID" value="EJB05_27662"/>
</dbReference>
<dbReference type="SMART" id="SM00249">
    <property type="entry name" value="PHD"/>
    <property type="match status" value="1"/>
</dbReference>
<evidence type="ECO:0000256" key="1">
    <source>
        <dbReference type="ARBA" id="ARBA00022723"/>
    </source>
</evidence>
<dbReference type="PROSITE" id="PS50829">
    <property type="entry name" value="GYF"/>
    <property type="match status" value="1"/>
</dbReference>
<sequence length="271" mass="31263">MRFIYRLYEMAGRKGIRIGSQSGHPQKQEPDCERKRSGNGNQGLEQWDNECYICKDGGTLLLCDFRNCTKAYHFQCVGKDADFANSEEPWFCDNHPVESEAIGENEIINIEDDLPEHTEHQPGHDDYNAIQYFIKPKHNYILYRRVWCYMDPQGNEQGPVSMDELRYWKEGGFFEEDFKIWKQGRAEETTIFLRDALLEKTLTLPTMHPVESEGVCGVTSILKVMSKDQCQWQSCAIGRKEASLKKTSKSGNKGGLKKLLFFLRDALLVIT</sequence>
<dbReference type="InterPro" id="IPR013083">
    <property type="entry name" value="Znf_RING/FYVE/PHD"/>
</dbReference>
<gene>
    <name evidence="6" type="ORF">EJB05_27662</name>
</gene>
<reference evidence="6 7" key="1">
    <citation type="journal article" date="2019" name="Sci. Rep.">
        <title>A high-quality genome of Eragrostis curvula grass provides insights into Poaceae evolution and supports new strategies to enhance forage quality.</title>
        <authorList>
            <person name="Carballo J."/>
            <person name="Santos B.A.C.M."/>
            <person name="Zappacosta D."/>
            <person name="Garbus I."/>
            <person name="Selva J.P."/>
            <person name="Gallo C.A."/>
            <person name="Diaz A."/>
            <person name="Albertini E."/>
            <person name="Caccamo M."/>
            <person name="Echenique V."/>
        </authorList>
    </citation>
    <scope>NUCLEOTIDE SEQUENCE [LARGE SCALE GENOMIC DNA]</scope>
    <source>
        <strain evidence="7">cv. Victoria</strain>
        <tissue evidence="6">Leaf</tissue>
    </source>
</reference>
<feature type="compositionally biased region" description="Basic and acidic residues" evidence="4">
    <location>
        <begin position="26"/>
        <end position="36"/>
    </location>
</feature>
<dbReference type="SMART" id="SM00444">
    <property type="entry name" value="GYF"/>
    <property type="match status" value="1"/>
</dbReference>
<accession>A0A5J9UPQ4</accession>
<dbReference type="Gene3D" id="3.30.40.10">
    <property type="entry name" value="Zinc/RING finger domain, C3HC4 (zinc finger)"/>
    <property type="match status" value="1"/>
</dbReference>
<dbReference type="InterPro" id="IPR011011">
    <property type="entry name" value="Znf_FYVE_PHD"/>
</dbReference>
<name>A0A5J9UPQ4_9POAL</name>
<dbReference type="InterPro" id="IPR035445">
    <property type="entry name" value="GYF-like_dom_sf"/>
</dbReference>
<dbReference type="EMBL" id="RWGY01000013">
    <property type="protein sequence ID" value="TVU25177.1"/>
    <property type="molecule type" value="Genomic_DNA"/>
</dbReference>
<evidence type="ECO:0000256" key="3">
    <source>
        <dbReference type="ARBA" id="ARBA00022833"/>
    </source>
</evidence>
<keyword evidence="2" id="KW-0863">Zinc-finger</keyword>
<comment type="caution">
    <text evidence="6">The sequence shown here is derived from an EMBL/GenBank/DDBJ whole genome shotgun (WGS) entry which is preliminary data.</text>
</comment>
<evidence type="ECO:0000256" key="2">
    <source>
        <dbReference type="ARBA" id="ARBA00022771"/>
    </source>
</evidence>
<feature type="region of interest" description="Disordered" evidence="4">
    <location>
        <begin position="17"/>
        <end position="41"/>
    </location>
</feature>
<dbReference type="Pfam" id="PF02213">
    <property type="entry name" value="GYF"/>
    <property type="match status" value="1"/>
</dbReference>
<proteinExistence type="predicted"/>
<dbReference type="GO" id="GO:0008270">
    <property type="term" value="F:zinc ion binding"/>
    <property type="evidence" value="ECO:0007669"/>
    <property type="project" value="UniProtKB-KW"/>
</dbReference>
<evidence type="ECO:0000259" key="5">
    <source>
        <dbReference type="PROSITE" id="PS50829"/>
    </source>
</evidence>
<evidence type="ECO:0000313" key="7">
    <source>
        <dbReference type="Proteomes" id="UP000324897"/>
    </source>
</evidence>
<dbReference type="Gene3D" id="3.30.1490.40">
    <property type="match status" value="1"/>
</dbReference>
<dbReference type="InterPro" id="IPR003169">
    <property type="entry name" value="GYF"/>
</dbReference>
<feature type="non-terminal residue" evidence="6">
    <location>
        <position position="1"/>
    </location>
</feature>
<evidence type="ECO:0000313" key="6">
    <source>
        <dbReference type="EMBL" id="TVU25177.1"/>
    </source>
</evidence>
<evidence type="ECO:0000256" key="4">
    <source>
        <dbReference type="SAM" id="MobiDB-lite"/>
    </source>
</evidence>
<organism evidence="6 7">
    <name type="scientific">Eragrostis curvula</name>
    <name type="common">weeping love grass</name>
    <dbReference type="NCBI Taxonomy" id="38414"/>
    <lineage>
        <taxon>Eukaryota</taxon>
        <taxon>Viridiplantae</taxon>
        <taxon>Streptophyta</taxon>
        <taxon>Embryophyta</taxon>
        <taxon>Tracheophyta</taxon>
        <taxon>Spermatophyta</taxon>
        <taxon>Magnoliopsida</taxon>
        <taxon>Liliopsida</taxon>
        <taxon>Poales</taxon>
        <taxon>Poaceae</taxon>
        <taxon>PACMAD clade</taxon>
        <taxon>Chloridoideae</taxon>
        <taxon>Eragrostideae</taxon>
        <taxon>Eragrostidinae</taxon>
        <taxon>Eragrostis</taxon>
    </lineage>
</organism>
<dbReference type="PANTHER" id="PTHR46695:SF4">
    <property type="entry name" value="ZINC FINGER CCCH DOMAIN-CONTAINING PROTEIN 44"/>
    <property type="match status" value="1"/>
</dbReference>
<dbReference type="OrthoDB" id="6415790at2759"/>
<dbReference type="AlphaFoldDB" id="A0A5J9UPQ4"/>
<keyword evidence="7" id="KW-1185">Reference proteome</keyword>
<keyword evidence="3" id="KW-0862">Zinc</keyword>
<protein>
    <recommendedName>
        <fullName evidence="5">GYF domain-containing protein</fullName>
    </recommendedName>
</protein>
<feature type="domain" description="GYF" evidence="5">
    <location>
        <begin position="144"/>
        <end position="198"/>
    </location>
</feature>
<dbReference type="PANTHER" id="PTHR46695">
    <property type="entry name" value="ZINC FINGER CCCH DOMAIN-CONTAINING PROTEIN 44-RELATED"/>
    <property type="match status" value="1"/>
</dbReference>
<dbReference type="CDD" id="cd15568">
    <property type="entry name" value="PHD5_NSD"/>
    <property type="match status" value="1"/>
</dbReference>
<dbReference type="SUPFAM" id="SSF55277">
    <property type="entry name" value="GYF domain"/>
    <property type="match status" value="1"/>
</dbReference>
<dbReference type="SUPFAM" id="SSF57903">
    <property type="entry name" value="FYVE/PHD zinc finger"/>
    <property type="match status" value="1"/>
</dbReference>